<reference evidence="1 2" key="1">
    <citation type="journal article" date="2019" name="Genome Biol. Evol.">
        <title>Insights into the evolution of the New World diploid cottons (Gossypium, subgenus Houzingenia) based on genome sequencing.</title>
        <authorList>
            <person name="Grover C.E."/>
            <person name="Arick M.A. 2nd"/>
            <person name="Thrash A."/>
            <person name="Conover J.L."/>
            <person name="Sanders W.S."/>
            <person name="Peterson D.G."/>
            <person name="Frelichowski J.E."/>
            <person name="Scheffler J.A."/>
            <person name="Scheffler B.E."/>
            <person name="Wendel J.F."/>
        </authorList>
    </citation>
    <scope>NUCLEOTIDE SEQUENCE [LARGE SCALE GENOMIC DNA]</scope>
    <source>
        <strain evidence="1">157</strain>
        <tissue evidence="1">Leaf</tissue>
    </source>
</reference>
<sequence length="20" mass="2325">MTLKDLNEEPYKVKISCTVL</sequence>
<evidence type="ECO:0000313" key="2">
    <source>
        <dbReference type="Proteomes" id="UP000593572"/>
    </source>
</evidence>
<name>A0A7J8N3J5_9ROSI</name>
<dbReference type="Proteomes" id="UP000593572">
    <property type="component" value="Unassembled WGS sequence"/>
</dbReference>
<keyword evidence="2" id="KW-1185">Reference proteome</keyword>
<gene>
    <name evidence="1" type="ORF">Golob_004989</name>
</gene>
<dbReference type="EMBL" id="JABEZX010000011">
    <property type="protein sequence ID" value="MBA0571412.1"/>
    <property type="molecule type" value="Genomic_DNA"/>
</dbReference>
<accession>A0A7J8N3J5</accession>
<proteinExistence type="predicted"/>
<evidence type="ECO:0000313" key="1">
    <source>
        <dbReference type="EMBL" id="MBA0571412.1"/>
    </source>
</evidence>
<organism evidence="1 2">
    <name type="scientific">Gossypium lobatum</name>
    <dbReference type="NCBI Taxonomy" id="34289"/>
    <lineage>
        <taxon>Eukaryota</taxon>
        <taxon>Viridiplantae</taxon>
        <taxon>Streptophyta</taxon>
        <taxon>Embryophyta</taxon>
        <taxon>Tracheophyta</taxon>
        <taxon>Spermatophyta</taxon>
        <taxon>Magnoliopsida</taxon>
        <taxon>eudicotyledons</taxon>
        <taxon>Gunneridae</taxon>
        <taxon>Pentapetalae</taxon>
        <taxon>rosids</taxon>
        <taxon>malvids</taxon>
        <taxon>Malvales</taxon>
        <taxon>Malvaceae</taxon>
        <taxon>Malvoideae</taxon>
        <taxon>Gossypium</taxon>
    </lineage>
</organism>
<protein>
    <submittedName>
        <fullName evidence="1">Uncharacterized protein</fullName>
    </submittedName>
</protein>
<comment type="caution">
    <text evidence="1">The sequence shown here is derived from an EMBL/GenBank/DDBJ whole genome shotgun (WGS) entry which is preliminary data.</text>
</comment>
<dbReference type="AlphaFoldDB" id="A0A7J8N3J5"/>